<reference evidence="1 2" key="1">
    <citation type="journal article" date="2021" name="Microorganisms">
        <title>Genome Evolution of Filamentous Cyanobacterium Nostoc Species: From Facultative Symbiosis to Free Living.</title>
        <authorList>
            <person name="Huo D."/>
            <person name="Li H."/>
            <person name="Cai F."/>
            <person name="Guo X."/>
            <person name="Qiao Z."/>
            <person name="Wang W."/>
            <person name="Yu G."/>
            <person name="Li R."/>
        </authorList>
    </citation>
    <scope>NUCLEOTIDE SEQUENCE [LARGE SCALE GENOMIC DNA]</scope>
    <source>
        <strain evidence="1 2">CHAB 5714</strain>
    </source>
</reference>
<evidence type="ECO:0000313" key="2">
    <source>
        <dbReference type="Proteomes" id="UP001199525"/>
    </source>
</evidence>
<keyword evidence="2" id="KW-1185">Reference proteome</keyword>
<accession>A0ABS8I4Q9</accession>
<dbReference type="EMBL" id="JAIVFQ010000007">
    <property type="protein sequence ID" value="MCC5599141.1"/>
    <property type="molecule type" value="Genomic_DNA"/>
</dbReference>
<dbReference type="Proteomes" id="UP001199525">
    <property type="component" value="Unassembled WGS sequence"/>
</dbReference>
<protein>
    <submittedName>
        <fullName evidence="1">Uncharacterized protein</fullName>
    </submittedName>
</protein>
<dbReference type="RefSeq" id="WP_229484019.1">
    <property type="nucleotide sequence ID" value="NZ_JAIVFQ010000007.1"/>
</dbReference>
<name>A0ABS8I4Q9_9NOSO</name>
<evidence type="ECO:0000313" key="1">
    <source>
        <dbReference type="EMBL" id="MCC5599141.1"/>
    </source>
</evidence>
<comment type="caution">
    <text evidence="1">The sequence shown here is derived from an EMBL/GenBank/DDBJ whole genome shotgun (WGS) entry which is preliminary data.</text>
</comment>
<proteinExistence type="predicted"/>
<organism evidence="1 2">
    <name type="scientific">Nostoc favosum CHAB5714</name>
    <dbReference type="NCBI Taxonomy" id="2780399"/>
    <lineage>
        <taxon>Bacteria</taxon>
        <taxon>Bacillati</taxon>
        <taxon>Cyanobacteriota</taxon>
        <taxon>Cyanophyceae</taxon>
        <taxon>Nostocales</taxon>
        <taxon>Nostocaceae</taxon>
        <taxon>Nostoc</taxon>
        <taxon>Nostoc favosum</taxon>
    </lineage>
</organism>
<sequence length="91" mass="10154">MQVTVLLIDGMIFAGLRPATLGDALRSLLPRRGTLTRKAQISKEFTFSFVQKSQFIPQICNAQATRAYTPSYLESLLQKSIAFSLIFAKEV</sequence>
<gene>
    <name evidence="1" type="ORF">LC586_07910</name>
</gene>